<dbReference type="GO" id="GO:0000981">
    <property type="term" value="F:DNA-binding transcription factor activity, RNA polymerase II-specific"/>
    <property type="evidence" value="ECO:0007669"/>
    <property type="project" value="TreeGrafter"/>
</dbReference>
<dbReference type="InterPro" id="IPR057072">
    <property type="entry name" value="bHLH_INO4"/>
</dbReference>
<dbReference type="RefSeq" id="XP_029320135.1">
    <property type="nucleotide sequence ID" value="XM_029464275.1"/>
</dbReference>
<feature type="compositionally biased region" description="Polar residues" evidence="6">
    <location>
        <begin position="42"/>
        <end position="53"/>
    </location>
</feature>
<dbReference type="EMBL" id="JQFK01000001">
    <property type="protein sequence ID" value="KGK40686.1"/>
    <property type="molecule type" value="Genomic_DNA"/>
</dbReference>
<dbReference type="GO" id="GO:0005634">
    <property type="term" value="C:nucleus"/>
    <property type="evidence" value="ECO:0007669"/>
    <property type="project" value="UniProtKB-SubCell"/>
</dbReference>
<dbReference type="EMBL" id="CP028773">
    <property type="protein sequence ID" value="AWU74658.1"/>
    <property type="molecule type" value="Genomic_DNA"/>
</dbReference>
<dbReference type="InterPro" id="IPR036638">
    <property type="entry name" value="HLH_DNA-bd_sf"/>
</dbReference>
<accession>A0A099P9F5</accession>
<dbReference type="STRING" id="4909.A0A099P9F5"/>
<keyword evidence="11" id="KW-1185">Reference proteome</keyword>
<feature type="region of interest" description="Disordered" evidence="6">
    <location>
        <begin position="42"/>
        <end position="80"/>
    </location>
</feature>
<reference evidence="8 11" key="3">
    <citation type="submission" date="2018-06" db="EMBL/GenBank/DDBJ databases">
        <title>Population genomics shows no distinction between pathogenic Candida krusei and environmental Pichia kudriavzevii: One species, four names.</title>
        <authorList>
            <person name="Douglass A.P."/>
            <person name="Offei B."/>
            <person name="Braun-Galleani S."/>
            <person name="Coughlan A.Y."/>
            <person name="Martos A."/>
            <person name="Ortiz-Merino R.A."/>
            <person name="Byrne K.P."/>
            <person name="Wolfe K.H."/>
        </authorList>
    </citation>
    <scope>NUCLEOTIDE SEQUENCE [LARGE SCALE GENOMIC DNA]</scope>
    <source>
        <strain evidence="8 11">CBS573</strain>
    </source>
</reference>
<dbReference type="HOGENOM" id="CLU_1855550_0_0_1"/>
<keyword evidence="2" id="KW-0805">Transcription regulation</keyword>
<evidence type="ECO:0000256" key="4">
    <source>
        <dbReference type="ARBA" id="ARBA00023163"/>
    </source>
</evidence>
<dbReference type="AlphaFoldDB" id="A0A099P9F5"/>
<dbReference type="GO" id="GO:0000978">
    <property type="term" value="F:RNA polymerase II cis-regulatory region sequence-specific DNA binding"/>
    <property type="evidence" value="ECO:0007669"/>
    <property type="project" value="TreeGrafter"/>
</dbReference>
<gene>
    <name evidence="8" type="ORF">C5L36_0A12340</name>
    <name evidence="9" type="ORF">JL09_g208</name>
</gene>
<evidence type="ECO:0000313" key="11">
    <source>
        <dbReference type="Proteomes" id="UP000249293"/>
    </source>
</evidence>
<reference evidence="9" key="2">
    <citation type="submission" date="2014-08" db="EMBL/GenBank/DDBJ databases">
        <title>Exploiting Issatchenkia orientalis SD108 for Succinic Acid Production.</title>
        <authorList>
            <person name="Xiao H."/>
            <person name="Shao Z."/>
            <person name="Jiang Y."/>
            <person name="Dole S."/>
            <person name="Zhao H."/>
        </authorList>
    </citation>
    <scope>NUCLEOTIDE SEQUENCE [LARGE SCALE GENOMIC DNA]</scope>
    <source>
        <strain evidence="9">SD108</strain>
    </source>
</reference>
<proteinExistence type="predicted"/>
<dbReference type="OrthoDB" id="5778525at2759"/>
<dbReference type="eggNOG" id="ENOG502S9S7">
    <property type="taxonomic scope" value="Eukaryota"/>
</dbReference>
<sequence length="138" mass="16060">MVPKKRNHSDLDEHVKMPDKMHHVEFLENISMNFQQISPKLTLTNNIPNSSSNTKKKRPSSSVSLLTPEQRKENHINSENRRRAQIRSCFDELVKIVPDIDSTENRSELTILTKTANYIERLRSENAQLEKLRKGHDS</sequence>
<evidence type="ECO:0000313" key="8">
    <source>
        <dbReference type="EMBL" id="AWU74658.1"/>
    </source>
</evidence>
<evidence type="ECO:0000256" key="2">
    <source>
        <dbReference type="ARBA" id="ARBA00023015"/>
    </source>
</evidence>
<dbReference type="KEGG" id="pkz:C5L36_0A12340"/>
<dbReference type="PANTHER" id="PTHR15741:SF27">
    <property type="entry name" value="TRANSCRIPTION FACTOR AP-4"/>
    <property type="match status" value="1"/>
</dbReference>
<dbReference type="Gene3D" id="4.10.280.10">
    <property type="entry name" value="Helix-loop-helix DNA-binding domain"/>
    <property type="match status" value="1"/>
</dbReference>
<dbReference type="Proteomes" id="UP000029867">
    <property type="component" value="Unassembled WGS sequence"/>
</dbReference>
<dbReference type="SMART" id="SM00353">
    <property type="entry name" value="HLH"/>
    <property type="match status" value="1"/>
</dbReference>
<evidence type="ECO:0000256" key="3">
    <source>
        <dbReference type="ARBA" id="ARBA00023125"/>
    </source>
</evidence>
<keyword evidence="3" id="KW-0238">DNA-binding</keyword>
<keyword evidence="4" id="KW-0804">Transcription</keyword>
<evidence type="ECO:0000313" key="9">
    <source>
        <dbReference type="EMBL" id="KGK40686.1"/>
    </source>
</evidence>
<protein>
    <recommendedName>
        <fullName evidence="7">BHLH domain-containing protein</fullName>
    </recommendedName>
</protein>
<evidence type="ECO:0000259" key="7">
    <source>
        <dbReference type="PROSITE" id="PS50888"/>
    </source>
</evidence>
<dbReference type="InterPro" id="IPR011598">
    <property type="entry name" value="bHLH_dom"/>
</dbReference>
<dbReference type="Pfam" id="PF23181">
    <property type="entry name" value="bHLH_INO4"/>
    <property type="match status" value="1"/>
</dbReference>
<name>A0A099P9F5_PICKU</name>
<evidence type="ECO:0000313" key="10">
    <source>
        <dbReference type="Proteomes" id="UP000029867"/>
    </source>
</evidence>
<dbReference type="GeneID" id="40382368"/>
<organism evidence="9 10">
    <name type="scientific">Pichia kudriavzevii</name>
    <name type="common">Yeast</name>
    <name type="synonym">Issatchenkia orientalis</name>
    <dbReference type="NCBI Taxonomy" id="4909"/>
    <lineage>
        <taxon>Eukaryota</taxon>
        <taxon>Fungi</taxon>
        <taxon>Dikarya</taxon>
        <taxon>Ascomycota</taxon>
        <taxon>Saccharomycotina</taxon>
        <taxon>Pichiomycetes</taxon>
        <taxon>Pichiales</taxon>
        <taxon>Pichiaceae</taxon>
        <taxon>Pichia</taxon>
    </lineage>
</organism>
<comment type="subcellular location">
    <subcellularLocation>
        <location evidence="1">Nucleus</location>
    </subcellularLocation>
</comment>
<keyword evidence="5" id="KW-0539">Nucleus</keyword>
<evidence type="ECO:0000256" key="5">
    <source>
        <dbReference type="ARBA" id="ARBA00023242"/>
    </source>
</evidence>
<dbReference type="GO" id="GO:0046983">
    <property type="term" value="F:protein dimerization activity"/>
    <property type="evidence" value="ECO:0007669"/>
    <property type="project" value="InterPro"/>
</dbReference>
<feature type="compositionally biased region" description="Basic and acidic residues" evidence="6">
    <location>
        <begin position="69"/>
        <end position="80"/>
    </location>
</feature>
<evidence type="ECO:0000256" key="1">
    <source>
        <dbReference type="ARBA" id="ARBA00004123"/>
    </source>
</evidence>
<dbReference type="PROSITE" id="PS50888">
    <property type="entry name" value="BHLH"/>
    <property type="match status" value="1"/>
</dbReference>
<reference evidence="10" key="1">
    <citation type="journal article" date="2014" name="Microb. Cell Fact.">
        <title>Exploiting Issatchenkia orientalis SD108 for succinic acid production.</title>
        <authorList>
            <person name="Xiao H."/>
            <person name="Shao Z."/>
            <person name="Jiang Y."/>
            <person name="Dole S."/>
            <person name="Zhao H."/>
        </authorList>
    </citation>
    <scope>NUCLEOTIDE SEQUENCE [LARGE SCALE GENOMIC DNA]</scope>
    <source>
        <strain evidence="10">SD108</strain>
    </source>
</reference>
<dbReference type="SUPFAM" id="SSF47459">
    <property type="entry name" value="HLH, helix-loop-helix DNA-binding domain"/>
    <property type="match status" value="1"/>
</dbReference>
<dbReference type="Proteomes" id="UP000249293">
    <property type="component" value="Chromosome 1"/>
</dbReference>
<dbReference type="InterPro" id="IPR052207">
    <property type="entry name" value="Max-like/E-box_TFs"/>
</dbReference>
<evidence type="ECO:0000256" key="6">
    <source>
        <dbReference type="SAM" id="MobiDB-lite"/>
    </source>
</evidence>
<feature type="domain" description="BHLH" evidence="7">
    <location>
        <begin position="70"/>
        <end position="122"/>
    </location>
</feature>
<dbReference type="PANTHER" id="PTHR15741">
    <property type="entry name" value="BASIC HELIX-LOOP-HELIX ZIP TRANSCRIPTION FACTOR"/>
    <property type="match status" value="1"/>
</dbReference>
<dbReference type="VEuPathDB" id="FungiDB:C5L36_0A12340"/>